<protein>
    <submittedName>
        <fullName evidence="1">Uncharacterized protein</fullName>
    </submittedName>
</protein>
<dbReference type="Proteomes" id="UP000007431">
    <property type="component" value="Unassembled WGS sequence"/>
</dbReference>
<name>D8PNC4_SCHCM</name>
<accession>D8PNC4</accession>
<reference evidence="1 2" key="1">
    <citation type="journal article" date="2010" name="Nat. Biotechnol.">
        <title>Genome sequence of the model mushroom Schizophyllum commune.</title>
        <authorList>
            <person name="Ohm R.A."/>
            <person name="de Jong J.F."/>
            <person name="Lugones L.G."/>
            <person name="Aerts A."/>
            <person name="Kothe E."/>
            <person name="Stajich J.E."/>
            <person name="de Vries R.P."/>
            <person name="Record E."/>
            <person name="Levasseur A."/>
            <person name="Baker S.E."/>
            <person name="Bartholomew K.A."/>
            <person name="Coutinho P.M."/>
            <person name="Erdmann S."/>
            <person name="Fowler T.J."/>
            <person name="Gathman A.C."/>
            <person name="Lombard V."/>
            <person name="Henrissat B."/>
            <person name="Knabe N."/>
            <person name="Kuees U."/>
            <person name="Lilly W.W."/>
            <person name="Lindquist E."/>
            <person name="Lucas S."/>
            <person name="Magnuson J.K."/>
            <person name="Piumi F."/>
            <person name="Raudaskoski M."/>
            <person name="Salamov A."/>
            <person name="Schmutz J."/>
            <person name="Schwarze F.W.M.R."/>
            <person name="vanKuyk P.A."/>
            <person name="Horton J.S."/>
            <person name="Grigoriev I.V."/>
            <person name="Woesten H.A.B."/>
        </authorList>
    </citation>
    <scope>NUCLEOTIDE SEQUENCE [LARGE SCALE GENOMIC DNA]</scope>
    <source>
        <strain evidence="2">H4-8 / FGSC 9210</strain>
    </source>
</reference>
<dbReference type="KEGG" id="scm:SCHCO_02687263"/>
<keyword evidence="2" id="KW-1185">Reference proteome</keyword>
<proteinExistence type="predicted"/>
<feature type="non-terminal residue" evidence="1">
    <location>
        <position position="198"/>
    </location>
</feature>
<dbReference type="AlphaFoldDB" id="D8PNC4"/>
<dbReference type="OrthoDB" id="10296737at2759"/>
<dbReference type="VEuPathDB" id="FungiDB:SCHCODRAFT_02687263"/>
<evidence type="ECO:0000313" key="1">
    <source>
        <dbReference type="EMBL" id="EFJ02875.1"/>
    </source>
</evidence>
<organism evidence="2">
    <name type="scientific">Schizophyllum commune (strain H4-8 / FGSC 9210)</name>
    <name type="common">Split gill fungus</name>
    <dbReference type="NCBI Taxonomy" id="578458"/>
    <lineage>
        <taxon>Eukaryota</taxon>
        <taxon>Fungi</taxon>
        <taxon>Dikarya</taxon>
        <taxon>Basidiomycota</taxon>
        <taxon>Agaricomycotina</taxon>
        <taxon>Agaricomycetes</taxon>
        <taxon>Agaricomycetidae</taxon>
        <taxon>Agaricales</taxon>
        <taxon>Schizophyllaceae</taxon>
        <taxon>Schizophyllum</taxon>
    </lineage>
</organism>
<dbReference type="EMBL" id="GL377302">
    <property type="protein sequence ID" value="EFJ02875.1"/>
    <property type="molecule type" value="Genomic_DNA"/>
</dbReference>
<dbReference type="InParanoid" id="D8PNC4"/>
<sequence>MRRLFSAIPPSGVSRAQLLNHLKWYSDLAVFQSSTPPYPAIPLTAASTLPQLAVLYHLTERELFVNLSIPPTSPPCACVDGNGETCGAHFNAHEYGRMDQLRAHIASSHHLCTWRDCDYVVPHSEHDTAKQAMRTHLYTAHFLAFPTCPFCQCNLNQPPMILPQSSQDDELIIHLASGWCIGLARLAISKGLPVPLPR</sequence>
<gene>
    <name evidence="1" type="ORF">SCHCODRAFT_102325</name>
</gene>
<dbReference type="GeneID" id="9585711"/>
<evidence type="ECO:0000313" key="2">
    <source>
        <dbReference type="Proteomes" id="UP000007431"/>
    </source>
</evidence>
<dbReference type="HOGENOM" id="CLU_1384868_0_0_1"/>